<feature type="binding site" evidence="6">
    <location>
        <position position="252"/>
    </location>
    <ligand>
        <name>substrate</name>
    </ligand>
</feature>
<evidence type="ECO:0000256" key="4">
    <source>
        <dbReference type="ARBA" id="ARBA00022801"/>
    </source>
</evidence>
<organism evidence="7 8">
    <name type="scientific">Acidaminobacter hydrogenoformans DSM 2784</name>
    <dbReference type="NCBI Taxonomy" id="1120920"/>
    <lineage>
        <taxon>Bacteria</taxon>
        <taxon>Bacillati</taxon>
        <taxon>Bacillota</taxon>
        <taxon>Clostridia</taxon>
        <taxon>Peptostreptococcales</taxon>
        <taxon>Acidaminobacteraceae</taxon>
        <taxon>Acidaminobacter</taxon>
    </lineage>
</organism>
<evidence type="ECO:0000256" key="1">
    <source>
        <dbReference type="ARBA" id="ARBA00011076"/>
    </source>
</evidence>
<dbReference type="Pfam" id="PF04960">
    <property type="entry name" value="Glutaminase"/>
    <property type="match status" value="1"/>
</dbReference>
<name>A0A1G5RT63_9FIRM</name>
<dbReference type="GO" id="GO:0004359">
    <property type="term" value="F:glutaminase activity"/>
    <property type="evidence" value="ECO:0007669"/>
    <property type="project" value="UniProtKB-UniRule"/>
</dbReference>
<reference evidence="7 8" key="1">
    <citation type="submission" date="2016-10" db="EMBL/GenBank/DDBJ databases">
        <authorList>
            <person name="de Groot N.N."/>
        </authorList>
    </citation>
    <scope>NUCLEOTIDE SEQUENCE [LARGE SCALE GENOMIC DNA]</scope>
    <source>
        <strain evidence="7 8">DSM 2784</strain>
    </source>
</reference>
<keyword evidence="4 6" id="KW-0378">Hydrolase</keyword>
<feature type="binding site" evidence="6">
    <location>
        <position position="169"/>
    </location>
    <ligand>
        <name>substrate</name>
    </ligand>
</feature>
<dbReference type="GO" id="GO:0006543">
    <property type="term" value="P:L-glutamine catabolic process"/>
    <property type="evidence" value="ECO:0007669"/>
    <property type="project" value="TreeGrafter"/>
</dbReference>
<dbReference type="Gene3D" id="3.40.710.10">
    <property type="entry name" value="DD-peptidase/beta-lactamase superfamily"/>
    <property type="match status" value="1"/>
</dbReference>
<comment type="subunit">
    <text evidence="2 6">Homotetramer.</text>
</comment>
<dbReference type="PANTHER" id="PTHR12544">
    <property type="entry name" value="GLUTAMINASE"/>
    <property type="match status" value="1"/>
</dbReference>
<feature type="binding site" evidence="6">
    <location>
        <position position="72"/>
    </location>
    <ligand>
        <name>substrate</name>
    </ligand>
</feature>
<dbReference type="RefSeq" id="WP_330387079.1">
    <property type="nucleotide sequence ID" value="NZ_FMWL01000002.1"/>
</dbReference>
<feature type="binding site" evidence="6">
    <location>
        <position position="200"/>
    </location>
    <ligand>
        <name>substrate</name>
    </ligand>
</feature>
<feature type="binding site" evidence="6">
    <location>
        <position position="270"/>
    </location>
    <ligand>
        <name>substrate</name>
    </ligand>
</feature>
<dbReference type="InterPro" id="IPR015868">
    <property type="entry name" value="Glutaminase"/>
</dbReference>
<gene>
    <name evidence="6" type="primary">glsA</name>
    <name evidence="7" type="ORF">SAMN03080599_00701</name>
</gene>
<sequence>MFRNCAIAAAAKMHDYLNQLVEAYAPAARQGRVATYIPELAKVDPDGIGICVRTAEGLYCAGDAETKFTIQSVSKPMALILALMDWGPDKIFEKVGKEPTGDPFNSMIRLETHEKHKPFNPMINAGAISIAAMIKGDSTAHKIERLLGFVRKIAHNPNIEIDQRVYLSEKETGHRNRSIAHFLRAMKNFDQDPDEVLEVYFSQCSISLNCSDLSNMAMVLALDGKCYVTGEQLFPVEYAKIAKAYMVTCGMYDGSGEFAIHVGLPAKSGVGGGIMAVSPGQMGIGVYGPALDPKGNSVVGIKMLKALSDTYNLNIF</sequence>
<protein>
    <recommendedName>
        <fullName evidence="3 6">Glutaminase</fullName>
        <ecNumber evidence="3 6">3.5.1.2</ecNumber>
    </recommendedName>
</protein>
<dbReference type="FunFam" id="3.40.710.10:FF:000005">
    <property type="entry name" value="Glutaminase"/>
    <property type="match status" value="1"/>
</dbReference>
<evidence type="ECO:0000256" key="6">
    <source>
        <dbReference type="HAMAP-Rule" id="MF_00313"/>
    </source>
</evidence>
<keyword evidence="8" id="KW-1185">Reference proteome</keyword>
<dbReference type="PANTHER" id="PTHR12544:SF29">
    <property type="entry name" value="GLUTAMINASE"/>
    <property type="match status" value="1"/>
</dbReference>
<dbReference type="STRING" id="1120920.SAMN03080599_00701"/>
<keyword evidence="6" id="KW-0007">Acetylation</keyword>
<dbReference type="AlphaFoldDB" id="A0A1G5RT63"/>
<dbReference type="NCBIfam" id="TIGR03814">
    <property type="entry name" value="Gln_ase"/>
    <property type="match status" value="1"/>
</dbReference>
<dbReference type="Proteomes" id="UP000199208">
    <property type="component" value="Unassembled WGS sequence"/>
</dbReference>
<proteinExistence type="inferred from homology"/>
<evidence type="ECO:0000256" key="5">
    <source>
        <dbReference type="ARBA" id="ARBA00049534"/>
    </source>
</evidence>
<evidence type="ECO:0000256" key="3">
    <source>
        <dbReference type="ARBA" id="ARBA00012918"/>
    </source>
</evidence>
<comment type="catalytic activity">
    <reaction evidence="5 6">
        <text>L-glutamine + H2O = L-glutamate + NH4(+)</text>
        <dbReference type="Rhea" id="RHEA:15889"/>
        <dbReference type="ChEBI" id="CHEBI:15377"/>
        <dbReference type="ChEBI" id="CHEBI:28938"/>
        <dbReference type="ChEBI" id="CHEBI:29985"/>
        <dbReference type="ChEBI" id="CHEBI:58359"/>
        <dbReference type="EC" id="3.5.1.2"/>
    </reaction>
</comment>
<evidence type="ECO:0000313" key="7">
    <source>
        <dbReference type="EMBL" id="SCZ77274.1"/>
    </source>
</evidence>
<dbReference type="SUPFAM" id="SSF56601">
    <property type="entry name" value="beta-lactamase/transpeptidase-like"/>
    <property type="match status" value="1"/>
</dbReference>
<dbReference type="InterPro" id="IPR012338">
    <property type="entry name" value="Beta-lactam/transpept-like"/>
</dbReference>
<dbReference type="EMBL" id="FMWL01000002">
    <property type="protein sequence ID" value="SCZ77274.1"/>
    <property type="molecule type" value="Genomic_DNA"/>
</dbReference>
<evidence type="ECO:0000256" key="2">
    <source>
        <dbReference type="ARBA" id="ARBA00011881"/>
    </source>
</evidence>
<dbReference type="GO" id="GO:0006537">
    <property type="term" value="P:glutamate biosynthetic process"/>
    <property type="evidence" value="ECO:0007669"/>
    <property type="project" value="TreeGrafter"/>
</dbReference>
<dbReference type="HAMAP" id="MF_00313">
    <property type="entry name" value="Glutaminase"/>
    <property type="match status" value="1"/>
</dbReference>
<feature type="binding site" evidence="6">
    <location>
        <position position="176"/>
    </location>
    <ligand>
        <name>substrate</name>
    </ligand>
</feature>
<dbReference type="EC" id="3.5.1.2" evidence="3 6"/>
<accession>A0A1G5RT63</accession>
<feature type="binding site" evidence="6">
    <location>
        <position position="124"/>
    </location>
    <ligand>
        <name>substrate</name>
    </ligand>
</feature>
<evidence type="ECO:0000313" key="8">
    <source>
        <dbReference type="Proteomes" id="UP000199208"/>
    </source>
</evidence>
<comment type="similarity">
    <text evidence="1 6">Belongs to the glutaminase family.</text>
</comment>